<evidence type="ECO:0000313" key="4">
    <source>
        <dbReference type="EMBL" id="MFC3683290.1"/>
    </source>
</evidence>
<proteinExistence type="predicted"/>
<dbReference type="Pfam" id="PF13406">
    <property type="entry name" value="SLT_2"/>
    <property type="match status" value="1"/>
</dbReference>
<feature type="region of interest" description="Disordered" evidence="1">
    <location>
        <begin position="32"/>
        <end position="77"/>
    </location>
</feature>
<gene>
    <name evidence="4" type="primary">mltB</name>
    <name evidence="4" type="ORF">ACFOPI_06765</name>
</gene>
<dbReference type="RefSeq" id="WP_382172347.1">
    <property type="nucleotide sequence ID" value="NZ_JBHRXX010000002.1"/>
</dbReference>
<dbReference type="EMBL" id="JBHRXX010000002">
    <property type="protein sequence ID" value="MFC3683290.1"/>
    <property type="molecule type" value="Genomic_DNA"/>
</dbReference>
<dbReference type="Proteomes" id="UP001595729">
    <property type="component" value="Unassembled WGS sequence"/>
</dbReference>
<dbReference type="InterPro" id="IPR011757">
    <property type="entry name" value="Lytic_transglycosylase_MltB"/>
</dbReference>
<dbReference type="Gene3D" id="1.10.530.10">
    <property type="match status" value="1"/>
</dbReference>
<dbReference type="PANTHER" id="PTHR30163:SF9">
    <property type="entry name" value="MEMBRANE-BOUND LYTIC MUREIN TRANSGLYCOSYLASE B"/>
    <property type="match status" value="1"/>
</dbReference>
<feature type="compositionally biased region" description="Pro residues" evidence="1">
    <location>
        <begin position="66"/>
        <end position="76"/>
    </location>
</feature>
<protein>
    <submittedName>
        <fullName evidence="4">Lytic murein transglycosylase B</fullName>
    </submittedName>
</protein>
<dbReference type="InterPro" id="IPR043426">
    <property type="entry name" value="MltB-like"/>
</dbReference>
<name>A0ABV7W185_9BURK</name>
<organism evidence="4 5">
    <name type="scientific">Hydrogenophaga luteola</name>
    <dbReference type="NCBI Taxonomy" id="1591122"/>
    <lineage>
        <taxon>Bacteria</taxon>
        <taxon>Pseudomonadati</taxon>
        <taxon>Pseudomonadota</taxon>
        <taxon>Betaproteobacteria</taxon>
        <taxon>Burkholderiales</taxon>
        <taxon>Comamonadaceae</taxon>
        <taxon>Hydrogenophaga</taxon>
    </lineage>
</organism>
<evidence type="ECO:0000313" key="5">
    <source>
        <dbReference type="Proteomes" id="UP001595729"/>
    </source>
</evidence>
<evidence type="ECO:0000256" key="1">
    <source>
        <dbReference type="SAM" id="MobiDB-lite"/>
    </source>
</evidence>
<keyword evidence="2" id="KW-0732">Signal</keyword>
<reference evidence="5" key="1">
    <citation type="journal article" date="2019" name="Int. J. Syst. Evol. Microbiol.">
        <title>The Global Catalogue of Microorganisms (GCM) 10K type strain sequencing project: providing services to taxonomists for standard genome sequencing and annotation.</title>
        <authorList>
            <consortium name="The Broad Institute Genomics Platform"/>
            <consortium name="The Broad Institute Genome Sequencing Center for Infectious Disease"/>
            <person name="Wu L."/>
            <person name="Ma J."/>
        </authorList>
    </citation>
    <scope>NUCLEOTIDE SEQUENCE [LARGE SCALE GENOMIC DNA]</scope>
    <source>
        <strain evidence="5">KCTC 42501</strain>
    </source>
</reference>
<comment type="caution">
    <text evidence="4">The sequence shown here is derived from an EMBL/GenBank/DDBJ whole genome shotgun (WGS) entry which is preliminary data.</text>
</comment>
<dbReference type="SUPFAM" id="SSF53955">
    <property type="entry name" value="Lysozyme-like"/>
    <property type="match status" value="1"/>
</dbReference>
<dbReference type="InterPro" id="IPR031304">
    <property type="entry name" value="SLT_2"/>
</dbReference>
<dbReference type="PANTHER" id="PTHR30163">
    <property type="entry name" value="MEMBRANE-BOUND LYTIC MUREIN TRANSGLYCOSYLASE B"/>
    <property type="match status" value="1"/>
</dbReference>
<evidence type="ECO:0000256" key="2">
    <source>
        <dbReference type="SAM" id="SignalP"/>
    </source>
</evidence>
<feature type="chain" id="PRO_5046752392" evidence="2">
    <location>
        <begin position="26"/>
        <end position="406"/>
    </location>
</feature>
<feature type="compositionally biased region" description="Pro residues" evidence="1">
    <location>
        <begin position="43"/>
        <end position="58"/>
    </location>
</feature>
<evidence type="ECO:0000259" key="3">
    <source>
        <dbReference type="Pfam" id="PF13406"/>
    </source>
</evidence>
<accession>A0ABV7W185</accession>
<dbReference type="CDD" id="cd13399">
    <property type="entry name" value="Slt35-like"/>
    <property type="match status" value="1"/>
</dbReference>
<sequence>MSPRSRSTLVPALLLLSLAGVAAQAQTTVETTPVAPTDVPAITLPPAPPSAEPAPTAPLPAATAPAEPPPAAPAATPPAADITVYAESPAAMAFADDLAQRRGLDPLWVREQIGAARRQPTSIRLSLPAPRAAFKNWAAYRARFIEPVRLRAGQRFWDTHRAALERAEREYGVPASLIVGVIGVETLYGQHTGNFRVIDALATLAFDFPASHPRAEARAEFFRSELEQFLSLSQRTGMDPQALRGSYAGAMGWPQFMPSSWARFAIDFDGDSKIDLFNSPVDAIGSVANYFKAYGWQPGQPTHYTVGFDLNRLDKEALLAPDILPSFSVESFVAKGAVLDAEGKKHVGKLALIELQNGDPANGGSAPTYLAGTDNFYVVTRYNWSSYYAMAVIELGQTIEALVKRP</sequence>
<dbReference type="Gene3D" id="1.10.8.350">
    <property type="entry name" value="Bacterial muramidase"/>
    <property type="match status" value="1"/>
</dbReference>
<keyword evidence="5" id="KW-1185">Reference proteome</keyword>
<feature type="signal peptide" evidence="2">
    <location>
        <begin position="1"/>
        <end position="25"/>
    </location>
</feature>
<feature type="compositionally biased region" description="Low complexity" evidence="1">
    <location>
        <begin position="32"/>
        <end position="42"/>
    </location>
</feature>
<dbReference type="InterPro" id="IPR023346">
    <property type="entry name" value="Lysozyme-like_dom_sf"/>
</dbReference>
<feature type="domain" description="Transglycosylase SLT" evidence="3">
    <location>
        <begin position="90"/>
        <end position="397"/>
    </location>
</feature>
<dbReference type="NCBIfam" id="TIGR02282">
    <property type="entry name" value="MltB"/>
    <property type="match status" value="1"/>
</dbReference>